<evidence type="ECO:0000313" key="2">
    <source>
        <dbReference type="EMBL" id="CAK6983137.1"/>
    </source>
</evidence>
<gene>
    <name evidence="2" type="ORF">FSCOSCO3_A026032</name>
</gene>
<feature type="compositionally biased region" description="Basic and acidic residues" evidence="1">
    <location>
        <begin position="1"/>
        <end position="11"/>
    </location>
</feature>
<dbReference type="AlphaFoldDB" id="A0AAV1QFE1"/>
<name>A0AAV1QFE1_SCOSC</name>
<dbReference type="EMBL" id="CAWUFR010001206">
    <property type="protein sequence ID" value="CAK6983137.1"/>
    <property type="molecule type" value="Genomic_DNA"/>
</dbReference>
<feature type="non-terminal residue" evidence="2">
    <location>
        <position position="1"/>
    </location>
</feature>
<comment type="caution">
    <text evidence="2">The sequence shown here is derived from an EMBL/GenBank/DDBJ whole genome shotgun (WGS) entry which is preliminary data.</text>
</comment>
<feature type="region of interest" description="Disordered" evidence="1">
    <location>
        <begin position="1"/>
        <end position="32"/>
    </location>
</feature>
<dbReference type="Proteomes" id="UP001314229">
    <property type="component" value="Unassembled WGS sequence"/>
</dbReference>
<protein>
    <submittedName>
        <fullName evidence="2">Uncharacterized protein</fullName>
    </submittedName>
</protein>
<reference evidence="2 3" key="1">
    <citation type="submission" date="2024-01" db="EMBL/GenBank/DDBJ databases">
        <authorList>
            <person name="Alioto T."/>
            <person name="Alioto T."/>
            <person name="Gomez Garrido J."/>
        </authorList>
    </citation>
    <scope>NUCLEOTIDE SEQUENCE [LARGE SCALE GENOMIC DNA]</scope>
</reference>
<organism evidence="2 3">
    <name type="scientific">Scomber scombrus</name>
    <name type="common">Atlantic mackerel</name>
    <name type="synonym">Scomber vernalis</name>
    <dbReference type="NCBI Taxonomy" id="13677"/>
    <lineage>
        <taxon>Eukaryota</taxon>
        <taxon>Metazoa</taxon>
        <taxon>Chordata</taxon>
        <taxon>Craniata</taxon>
        <taxon>Vertebrata</taxon>
        <taxon>Euteleostomi</taxon>
        <taxon>Actinopterygii</taxon>
        <taxon>Neopterygii</taxon>
        <taxon>Teleostei</taxon>
        <taxon>Neoteleostei</taxon>
        <taxon>Acanthomorphata</taxon>
        <taxon>Pelagiaria</taxon>
        <taxon>Scombriformes</taxon>
        <taxon>Scombridae</taxon>
        <taxon>Scomber</taxon>
    </lineage>
</organism>
<keyword evidence="3" id="KW-1185">Reference proteome</keyword>
<evidence type="ECO:0000256" key="1">
    <source>
        <dbReference type="SAM" id="MobiDB-lite"/>
    </source>
</evidence>
<evidence type="ECO:0000313" key="3">
    <source>
        <dbReference type="Proteomes" id="UP001314229"/>
    </source>
</evidence>
<proteinExistence type="predicted"/>
<accession>A0AAV1QFE1</accession>
<sequence>TLLSRCVEERATPLPPPHPLHPRVPRETPGTESQMAARFKISRQRLETSAVASESQEADDATYVFLSNDGEEERSCSDEGLLVLILLL</sequence>